<feature type="domain" description="IraD/Gp25-like" evidence="1">
    <location>
        <begin position="32"/>
        <end position="92"/>
    </location>
</feature>
<name>A0A6J5LBA5_9CAUD</name>
<dbReference type="EMBL" id="LR796237">
    <property type="protein sequence ID" value="CAB4130357.1"/>
    <property type="molecule type" value="Genomic_DNA"/>
</dbReference>
<dbReference type="Gene3D" id="3.10.450.40">
    <property type="match status" value="1"/>
</dbReference>
<organism evidence="2">
    <name type="scientific">uncultured Caudovirales phage</name>
    <dbReference type="NCBI Taxonomy" id="2100421"/>
    <lineage>
        <taxon>Viruses</taxon>
        <taxon>Duplodnaviria</taxon>
        <taxon>Heunggongvirae</taxon>
        <taxon>Uroviricota</taxon>
        <taxon>Caudoviricetes</taxon>
        <taxon>Peduoviridae</taxon>
        <taxon>Maltschvirus</taxon>
        <taxon>Maltschvirus maltsch</taxon>
    </lineage>
</organism>
<reference evidence="2" key="1">
    <citation type="submission" date="2020-04" db="EMBL/GenBank/DDBJ databases">
        <authorList>
            <person name="Chiriac C."/>
            <person name="Salcher M."/>
            <person name="Ghai R."/>
            <person name="Kavagutti S V."/>
        </authorList>
    </citation>
    <scope>NUCLEOTIDE SEQUENCE</scope>
</reference>
<dbReference type="Pfam" id="PF04965">
    <property type="entry name" value="GPW_gp25"/>
    <property type="match status" value="1"/>
</dbReference>
<evidence type="ECO:0000259" key="1">
    <source>
        <dbReference type="Pfam" id="PF04965"/>
    </source>
</evidence>
<dbReference type="SUPFAM" id="SSF160719">
    <property type="entry name" value="gpW/gp25-like"/>
    <property type="match status" value="1"/>
</dbReference>
<proteinExistence type="predicted"/>
<gene>
    <name evidence="2" type="ORF">UFOVP116_407</name>
</gene>
<dbReference type="InterPro" id="IPR007048">
    <property type="entry name" value="IraD/Gp25-like"/>
</dbReference>
<evidence type="ECO:0000313" key="2">
    <source>
        <dbReference type="EMBL" id="CAB4130357.1"/>
    </source>
</evidence>
<accession>A0A6J5LBA5</accession>
<protein>
    <submittedName>
        <fullName evidence="2">Baseplate wedge subunit</fullName>
    </submittedName>
</protein>
<sequence>MSRYRGFSTVGRQFKFRLTDFDLAKQGLINHLQISKGEKLMNPEFGSSIWSMIFENMTSDLTSEIVAEVSRIVKLDPRLTLNDISIVEYEHGLQVNLALTYVGEIQPSLLKLSFERESGMVKEL</sequence>